<evidence type="ECO:0000313" key="2">
    <source>
        <dbReference type="EMBL" id="KAK9267011.1"/>
    </source>
</evidence>
<protein>
    <submittedName>
        <fullName evidence="2">Uncharacterized protein</fullName>
    </submittedName>
</protein>
<dbReference type="AlphaFoldDB" id="A0AAP0N779"/>
<organism evidence="2 3">
    <name type="scientific">Liquidambar formosana</name>
    <name type="common">Formosan gum</name>
    <dbReference type="NCBI Taxonomy" id="63359"/>
    <lineage>
        <taxon>Eukaryota</taxon>
        <taxon>Viridiplantae</taxon>
        <taxon>Streptophyta</taxon>
        <taxon>Embryophyta</taxon>
        <taxon>Tracheophyta</taxon>
        <taxon>Spermatophyta</taxon>
        <taxon>Magnoliopsida</taxon>
        <taxon>eudicotyledons</taxon>
        <taxon>Gunneridae</taxon>
        <taxon>Pentapetalae</taxon>
        <taxon>Saxifragales</taxon>
        <taxon>Altingiaceae</taxon>
        <taxon>Liquidambar</taxon>
    </lineage>
</organism>
<evidence type="ECO:0000256" key="1">
    <source>
        <dbReference type="SAM" id="MobiDB-lite"/>
    </source>
</evidence>
<gene>
    <name evidence="2" type="ORF">L1049_027310</name>
</gene>
<keyword evidence="3" id="KW-1185">Reference proteome</keyword>
<name>A0AAP0N779_LIQFO</name>
<dbReference type="EMBL" id="JBBPBK010000032">
    <property type="protein sequence ID" value="KAK9267011.1"/>
    <property type="molecule type" value="Genomic_DNA"/>
</dbReference>
<proteinExistence type="predicted"/>
<dbReference type="Proteomes" id="UP001415857">
    <property type="component" value="Unassembled WGS sequence"/>
</dbReference>
<sequence>MHGFQKMGENDRKWSSIRSISPPLLDSEYFGLRCFKIRLTATLRSVSDREFILSNSSPTLLVSGVFHKQNQNPSLKQFSTTIKPERSENSSLLP</sequence>
<evidence type="ECO:0000313" key="3">
    <source>
        <dbReference type="Proteomes" id="UP001415857"/>
    </source>
</evidence>
<comment type="caution">
    <text evidence="2">The sequence shown here is derived from an EMBL/GenBank/DDBJ whole genome shotgun (WGS) entry which is preliminary data.</text>
</comment>
<accession>A0AAP0N779</accession>
<reference evidence="2 3" key="1">
    <citation type="journal article" date="2024" name="Plant J.">
        <title>Genome sequences and population genomics reveal climatic adaptation and genomic divergence between two closely related sweetgum species.</title>
        <authorList>
            <person name="Xu W.Q."/>
            <person name="Ren C.Q."/>
            <person name="Zhang X.Y."/>
            <person name="Comes H.P."/>
            <person name="Liu X.H."/>
            <person name="Li Y.G."/>
            <person name="Kettle C.J."/>
            <person name="Jalonen R."/>
            <person name="Gaisberger H."/>
            <person name="Ma Y.Z."/>
            <person name="Qiu Y.X."/>
        </authorList>
    </citation>
    <scope>NUCLEOTIDE SEQUENCE [LARGE SCALE GENOMIC DNA]</scope>
    <source>
        <strain evidence="2">Hangzhou</strain>
    </source>
</reference>
<feature type="region of interest" description="Disordered" evidence="1">
    <location>
        <begin position="75"/>
        <end position="94"/>
    </location>
</feature>